<evidence type="ECO:0000313" key="4">
    <source>
        <dbReference type="Proteomes" id="UP000810252"/>
    </source>
</evidence>
<evidence type="ECO:0000256" key="1">
    <source>
        <dbReference type="SAM" id="MobiDB-lite"/>
    </source>
</evidence>
<feature type="compositionally biased region" description="Low complexity" evidence="1">
    <location>
        <begin position="145"/>
        <end position="154"/>
    </location>
</feature>
<dbReference type="AlphaFoldDB" id="A0A9D9EKM5"/>
<name>A0A9D9EKM5_9BACT</name>
<feature type="region of interest" description="Disordered" evidence="1">
    <location>
        <begin position="145"/>
        <end position="171"/>
    </location>
</feature>
<keyword evidence="2" id="KW-0732">Signal</keyword>
<dbReference type="EMBL" id="JADIMQ010000049">
    <property type="protein sequence ID" value="MBO8448286.1"/>
    <property type="molecule type" value="Genomic_DNA"/>
</dbReference>
<sequence>MKHFLRNVLIAAAAVSLAASCSKEDTAGTEVSLPLSYINLDGVWELVEWNGAPLAKGTYAYIELTREHKFTSYSNIETTSNVAVVLTGEYDIDREDNTVGGYYDYMDYKQWSHRYVVSSLSAGSMTWTASGDASEVRIYSRVDSVPDSIVPSDDTPGDGQLPGTGTEDGSAASVSAAKAFLY</sequence>
<feature type="signal peptide" evidence="2">
    <location>
        <begin position="1"/>
        <end position="18"/>
    </location>
</feature>
<comment type="caution">
    <text evidence="3">The sequence shown here is derived from an EMBL/GenBank/DDBJ whole genome shotgun (WGS) entry which is preliminary data.</text>
</comment>
<dbReference type="Proteomes" id="UP000810252">
    <property type="component" value="Unassembled WGS sequence"/>
</dbReference>
<gene>
    <name evidence="3" type="ORF">IAC29_03315</name>
</gene>
<reference evidence="3" key="1">
    <citation type="submission" date="2020-10" db="EMBL/GenBank/DDBJ databases">
        <authorList>
            <person name="Gilroy R."/>
        </authorList>
    </citation>
    <scope>NUCLEOTIDE SEQUENCE</scope>
    <source>
        <strain evidence="3">20514</strain>
    </source>
</reference>
<evidence type="ECO:0000256" key="2">
    <source>
        <dbReference type="SAM" id="SignalP"/>
    </source>
</evidence>
<feature type="chain" id="PRO_5039204848" evidence="2">
    <location>
        <begin position="19"/>
        <end position="182"/>
    </location>
</feature>
<protein>
    <submittedName>
        <fullName evidence="3">Lipocalin family protein</fullName>
    </submittedName>
</protein>
<evidence type="ECO:0000313" key="3">
    <source>
        <dbReference type="EMBL" id="MBO8448286.1"/>
    </source>
</evidence>
<reference evidence="3" key="2">
    <citation type="journal article" date="2021" name="PeerJ">
        <title>Extensive microbial diversity within the chicken gut microbiome revealed by metagenomics and culture.</title>
        <authorList>
            <person name="Gilroy R."/>
            <person name="Ravi A."/>
            <person name="Getino M."/>
            <person name="Pursley I."/>
            <person name="Horton D.L."/>
            <person name="Alikhan N.F."/>
            <person name="Baker D."/>
            <person name="Gharbi K."/>
            <person name="Hall N."/>
            <person name="Watson M."/>
            <person name="Adriaenssens E.M."/>
            <person name="Foster-Nyarko E."/>
            <person name="Jarju S."/>
            <person name="Secka A."/>
            <person name="Antonio M."/>
            <person name="Oren A."/>
            <person name="Chaudhuri R.R."/>
            <person name="La Ragione R."/>
            <person name="Hildebrand F."/>
            <person name="Pallen M.J."/>
        </authorList>
    </citation>
    <scope>NUCLEOTIDE SEQUENCE</scope>
    <source>
        <strain evidence="3">20514</strain>
    </source>
</reference>
<dbReference type="PROSITE" id="PS51257">
    <property type="entry name" value="PROKAR_LIPOPROTEIN"/>
    <property type="match status" value="1"/>
</dbReference>
<organism evidence="3 4">
    <name type="scientific">Candidatus Cryptobacteroides merdigallinarum</name>
    <dbReference type="NCBI Taxonomy" id="2840770"/>
    <lineage>
        <taxon>Bacteria</taxon>
        <taxon>Pseudomonadati</taxon>
        <taxon>Bacteroidota</taxon>
        <taxon>Bacteroidia</taxon>
        <taxon>Bacteroidales</taxon>
        <taxon>Candidatus Cryptobacteroides</taxon>
    </lineage>
</organism>
<proteinExistence type="predicted"/>
<accession>A0A9D9EKM5</accession>